<name>A0A3P7JZA1_STRVU</name>
<evidence type="ECO:0000313" key="2">
    <source>
        <dbReference type="EMBL" id="VDM81637.1"/>
    </source>
</evidence>
<evidence type="ECO:0000259" key="1">
    <source>
        <dbReference type="Pfam" id="PF01764"/>
    </source>
</evidence>
<dbReference type="EMBL" id="UYYB01113867">
    <property type="protein sequence ID" value="VDM81637.1"/>
    <property type="molecule type" value="Genomic_DNA"/>
</dbReference>
<gene>
    <name evidence="2" type="ORF">SVUK_LOCUS16635</name>
</gene>
<dbReference type="OrthoDB" id="5866690at2759"/>
<dbReference type="PANTHER" id="PTHR45908:SF23">
    <property type="entry name" value="FUNGAL LIPASE-LIKE DOMAIN-CONTAINING PROTEIN"/>
    <property type="match status" value="1"/>
</dbReference>
<feature type="domain" description="Fungal lipase-type" evidence="1">
    <location>
        <begin position="2"/>
        <end position="116"/>
    </location>
</feature>
<dbReference type="Proteomes" id="UP000270094">
    <property type="component" value="Unassembled WGS sequence"/>
</dbReference>
<organism evidence="2 3">
    <name type="scientific">Strongylus vulgaris</name>
    <name type="common">Blood worm</name>
    <dbReference type="NCBI Taxonomy" id="40348"/>
    <lineage>
        <taxon>Eukaryota</taxon>
        <taxon>Metazoa</taxon>
        <taxon>Ecdysozoa</taxon>
        <taxon>Nematoda</taxon>
        <taxon>Chromadorea</taxon>
        <taxon>Rhabditida</taxon>
        <taxon>Rhabditina</taxon>
        <taxon>Rhabditomorpha</taxon>
        <taxon>Strongyloidea</taxon>
        <taxon>Strongylidae</taxon>
        <taxon>Strongylus</taxon>
    </lineage>
</organism>
<accession>A0A3P7JZA1</accession>
<dbReference type="GO" id="GO:0006629">
    <property type="term" value="P:lipid metabolic process"/>
    <property type="evidence" value="ECO:0007669"/>
    <property type="project" value="InterPro"/>
</dbReference>
<proteinExistence type="predicted"/>
<keyword evidence="3" id="KW-1185">Reference proteome</keyword>
<dbReference type="SUPFAM" id="SSF53474">
    <property type="entry name" value="alpha/beta-Hydrolases"/>
    <property type="match status" value="1"/>
</dbReference>
<sequence>MFRGTTRTQQLVEQAKSVFKKWYRWLFGGCVSKYFADAFTSLWNGGMGYDVIDLINKKPDYDIWITGHSLGGSMASLAASYILGADFATPQQVKLVTFGQPRTGDDEFSALQESQFCMLKRENVGDTV</sequence>
<dbReference type="Pfam" id="PF01764">
    <property type="entry name" value="Lipase_3"/>
    <property type="match status" value="1"/>
</dbReference>
<dbReference type="CDD" id="cd00519">
    <property type="entry name" value="Lipase_3"/>
    <property type="match status" value="1"/>
</dbReference>
<dbReference type="InterPro" id="IPR002921">
    <property type="entry name" value="Fungal_lipase-type"/>
</dbReference>
<dbReference type="AlphaFoldDB" id="A0A3P7JZA1"/>
<dbReference type="InterPro" id="IPR029058">
    <property type="entry name" value="AB_hydrolase_fold"/>
</dbReference>
<protein>
    <recommendedName>
        <fullName evidence="1">Fungal lipase-type domain-containing protein</fullName>
    </recommendedName>
</protein>
<reference evidence="2 3" key="1">
    <citation type="submission" date="2018-11" db="EMBL/GenBank/DDBJ databases">
        <authorList>
            <consortium name="Pathogen Informatics"/>
        </authorList>
    </citation>
    <scope>NUCLEOTIDE SEQUENCE [LARGE SCALE GENOMIC DNA]</scope>
</reference>
<evidence type="ECO:0000313" key="3">
    <source>
        <dbReference type="Proteomes" id="UP000270094"/>
    </source>
</evidence>
<dbReference type="Gene3D" id="3.40.50.1820">
    <property type="entry name" value="alpha/beta hydrolase"/>
    <property type="match status" value="1"/>
</dbReference>
<dbReference type="PANTHER" id="PTHR45908">
    <property type="entry name" value="PROTEIN CBG11750-RELATED"/>
    <property type="match status" value="1"/>
</dbReference>